<proteinExistence type="predicted"/>
<reference evidence="2" key="1">
    <citation type="submission" date="2016-10" db="EMBL/GenBank/DDBJ databases">
        <authorList>
            <person name="Varghese N."/>
            <person name="Submissions S."/>
        </authorList>
    </citation>
    <scope>NUCLEOTIDE SEQUENCE [LARGE SCALE GENOMIC DNA]</scope>
    <source>
        <strain evidence="2">DSM 22951</strain>
    </source>
</reference>
<evidence type="ECO:0000313" key="1">
    <source>
        <dbReference type="EMBL" id="SSA34847.1"/>
    </source>
</evidence>
<name>A0A2Y8ZY75_9MICO</name>
<dbReference type="EMBL" id="UESZ01000001">
    <property type="protein sequence ID" value="SSA34847.1"/>
    <property type="molecule type" value="Genomic_DNA"/>
</dbReference>
<keyword evidence="2" id="KW-1185">Reference proteome</keyword>
<dbReference type="RefSeq" id="WP_109685729.1">
    <property type="nucleotide sequence ID" value="NZ_QGDN01000001.1"/>
</dbReference>
<dbReference type="Proteomes" id="UP000250028">
    <property type="component" value="Unassembled WGS sequence"/>
</dbReference>
<evidence type="ECO:0000313" key="2">
    <source>
        <dbReference type="Proteomes" id="UP000250028"/>
    </source>
</evidence>
<dbReference type="AlphaFoldDB" id="A0A2Y8ZY75"/>
<organism evidence="1 2">
    <name type="scientific">Branchiibius hedensis</name>
    <dbReference type="NCBI Taxonomy" id="672460"/>
    <lineage>
        <taxon>Bacteria</taxon>
        <taxon>Bacillati</taxon>
        <taxon>Actinomycetota</taxon>
        <taxon>Actinomycetes</taxon>
        <taxon>Micrococcales</taxon>
        <taxon>Dermacoccaceae</taxon>
        <taxon>Branchiibius</taxon>
    </lineage>
</organism>
<gene>
    <name evidence="1" type="ORF">SAMN04489750_2177</name>
</gene>
<protein>
    <submittedName>
        <fullName evidence="1">Uncharacterized protein</fullName>
    </submittedName>
</protein>
<sequence>MVTADLLIGASSTALLNLAALHQCPVLRVLPPGTEALERALSEDQRSLLSRYLPPPVSPVV</sequence>
<accession>A0A2Y8ZY75</accession>